<gene>
    <name evidence="1" type="ORF">H9L01_03205</name>
</gene>
<sequence length="97" mass="11268">MKLNVTSDAAKWYIKEMDLKPGDSIKFFGKVYGPHGGFSFAISKMDPSRPFILETVEGINFYIEKSDDWFFIDKDLTVSLDTERNEPTYEVIMKEEQ</sequence>
<organism evidence="1 2">
    <name type="scientific">Erysipelothrix inopinata</name>
    <dbReference type="NCBI Taxonomy" id="225084"/>
    <lineage>
        <taxon>Bacteria</taxon>
        <taxon>Bacillati</taxon>
        <taxon>Bacillota</taxon>
        <taxon>Erysipelotrichia</taxon>
        <taxon>Erysipelotrichales</taxon>
        <taxon>Erysipelotrichaceae</taxon>
        <taxon>Erysipelothrix</taxon>
    </lineage>
</organism>
<proteinExistence type="predicted"/>
<accession>A0A7G9S0L5</accession>
<dbReference type="KEGG" id="eio:H9L01_03205"/>
<name>A0A7G9S0L5_9FIRM</name>
<dbReference type="EMBL" id="CP060715">
    <property type="protein sequence ID" value="QNN61390.1"/>
    <property type="molecule type" value="Genomic_DNA"/>
</dbReference>
<dbReference type="Proteomes" id="UP000515928">
    <property type="component" value="Chromosome"/>
</dbReference>
<dbReference type="AlphaFoldDB" id="A0A7G9S0L5"/>
<dbReference type="RefSeq" id="WP_187534590.1">
    <property type="nucleotide sequence ID" value="NZ_CBCSHU010000006.1"/>
</dbReference>
<evidence type="ECO:0000313" key="2">
    <source>
        <dbReference type="Proteomes" id="UP000515928"/>
    </source>
</evidence>
<protein>
    <submittedName>
        <fullName evidence="1">Fe-S cluster assembly protein HesB</fullName>
    </submittedName>
</protein>
<keyword evidence="2" id="KW-1185">Reference proteome</keyword>
<reference evidence="1 2" key="1">
    <citation type="submission" date="2020-08" db="EMBL/GenBank/DDBJ databases">
        <title>Genome sequence of Erysipelothrix inopinata DSM 15511T.</title>
        <authorList>
            <person name="Hyun D.-W."/>
            <person name="Bae J.-W."/>
        </authorList>
    </citation>
    <scope>NUCLEOTIDE SEQUENCE [LARGE SCALE GENOMIC DNA]</scope>
    <source>
        <strain evidence="1 2">DSM 15511</strain>
    </source>
</reference>
<evidence type="ECO:0000313" key="1">
    <source>
        <dbReference type="EMBL" id="QNN61390.1"/>
    </source>
</evidence>